<dbReference type="EMBL" id="JBBDGL010000002">
    <property type="protein sequence ID" value="MEJ1155613.1"/>
    <property type="molecule type" value="Genomic_DNA"/>
</dbReference>
<proteinExistence type="predicted"/>
<sequence>MSAFIAETGRPTRYERFVLYAAARLEQYVSGRLERRALPVADSRVAIAASADDQRRYASAAGGLGIMPR</sequence>
<dbReference type="RefSeq" id="WP_337338042.1">
    <property type="nucleotide sequence ID" value="NZ_JBBDGL010000002.1"/>
</dbReference>
<dbReference type="Proteomes" id="UP001368654">
    <property type="component" value="Unassembled WGS sequence"/>
</dbReference>
<organism evidence="1 2">
    <name type="scientific">Microbacterium marmarense</name>
    <dbReference type="NCBI Taxonomy" id="3122051"/>
    <lineage>
        <taxon>Bacteria</taxon>
        <taxon>Bacillati</taxon>
        <taxon>Actinomycetota</taxon>
        <taxon>Actinomycetes</taxon>
        <taxon>Micrococcales</taxon>
        <taxon>Microbacteriaceae</taxon>
        <taxon>Microbacterium</taxon>
    </lineage>
</organism>
<accession>A0ABU8LUM4</accession>
<gene>
    <name evidence="1" type="ORF">WDU96_08390</name>
</gene>
<evidence type="ECO:0000313" key="2">
    <source>
        <dbReference type="Proteomes" id="UP001368654"/>
    </source>
</evidence>
<reference evidence="1 2" key="1">
    <citation type="submission" date="2024-02" db="EMBL/GenBank/DDBJ databases">
        <authorList>
            <person name="Saticioglu I.B."/>
        </authorList>
    </citation>
    <scope>NUCLEOTIDE SEQUENCE [LARGE SCALE GENOMIC DNA]</scope>
    <source>
        <strain evidence="1 2">Mu-86</strain>
    </source>
</reference>
<evidence type="ECO:0000313" key="1">
    <source>
        <dbReference type="EMBL" id="MEJ1155613.1"/>
    </source>
</evidence>
<comment type="caution">
    <text evidence="1">The sequence shown here is derived from an EMBL/GenBank/DDBJ whole genome shotgun (WGS) entry which is preliminary data.</text>
</comment>
<name>A0ABU8LUM4_9MICO</name>
<protein>
    <submittedName>
        <fullName evidence="1">Uncharacterized protein</fullName>
    </submittedName>
</protein>
<keyword evidence="2" id="KW-1185">Reference proteome</keyword>